<dbReference type="Proteomes" id="UP000663824">
    <property type="component" value="Unassembled WGS sequence"/>
</dbReference>
<evidence type="ECO:0000313" key="6">
    <source>
        <dbReference type="EMBL" id="CAF2139752.1"/>
    </source>
</evidence>
<dbReference type="GO" id="GO:0051601">
    <property type="term" value="P:exocyst localization"/>
    <property type="evidence" value="ECO:0007669"/>
    <property type="project" value="TreeGrafter"/>
</dbReference>
<dbReference type="InterPro" id="IPR010326">
    <property type="entry name" value="EXOC3/Sec6"/>
</dbReference>
<evidence type="ECO:0000256" key="3">
    <source>
        <dbReference type="ARBA" id="ARBA00022483"/>
    </source>
</evidence>
<comment type="caution">
    <text evidence="4">The sequence shown here is derived from an EMBL/GenBank/DDBJ whole genome shotgun (WGS) entry which is preliminary data.</text>
</comment>
<dbReference type="Proteomes" id="UP000663842">
    <property type="component" value="Unassembled WGS sequence"/>
</dbReference>
<evidence type="ECO:0000313" key="4">
    <source>
        <dbReference type="EMBL" id="CAF1259464.1"/>
    </source>
</evidence>
<dbReference type="EMBL" id="CAJOBJ010003473">
    <property type="protein sequence ID" value="CAF3966764.1"/>
    <property type="molecule type" value="Genomic_DNA"/>
</dbReference>
<reference evidence="4" key="1">
    <citation type="submission" date="2021-02" db="EMBL/GenBank/DDBJ databases">
        <authorList>
            <person name="Nowell W R."/>
        </authorList>
    </citation>
    <scope>NUCLEOTIDE SEQUENCE</scope>
</reference>
<dbReference type="Proteomes" id="UP000663856">
    <property type="component" value="Unassembled WGS sequence"/>
</dbReference>
<dbReference type="EMBL" id="CAJNRG010012439">
    <property type="protein sequence ID" value="CAF2139752.1"/>
    <property type="molecule type" value="Genomic_DNA"/>
</dbReference>
<evidence type="ECO:0000313" key="5">
    <source>
        <dbReference type="EMBL" id="CAF1331684.1"/>
    </source>
</evidence>
<evidence type="ECO:0000313" key="14">
    <source>
        <dbReference type="Proteomes" id="UP000663866"/>
    </source>
</evidence>
<dbReference type="Proteomes" id="UP000681967">
    <property type="component" value="Unassembled WGS sequence"/>
</dbReference>
<dbReference type="Proteomes" id="UP000663855">
    <property type="component" value="Unassembled WGS sequence"/>
</dbReference>
<dbReference type="GO" id="GO:0000145">
    <property type="term" value="C:exocyst"/>
    <property type="evidence" value="ECO:0007669"/>
    <property type="project" value="InterPro"/>
</dbReference>
<dbReference type="EMBL" id="CAJOBF010000495">
    <property type="protein sequence ID" value="CAF3826173.1"/>
    <property type="molecule type" value="Genomic_DNA"/>
</dbReference>
<organism evidence="4 13">
    <name type="scientific">Rotaria magnacalcarata</name>
    <dbReference type="NCBI Taxonomy" id="392030"/>
    <lineage>
        <taxon>Eukaryota</taxon>
        <taxon>Metazoa</taxon>
        <taxon>Spiralia</taxon>
        <taxon>Gnathifera</taxon>
        <taxon>Rotifera</taxon>
        <taxon>Eurotatoria</taxon>
        <taxon>Bdelloidea</taxon>
        <taxon>Philodinida</taxon>
        <taxon>Philodinidae</taxon>
        <taxon>Rotaria</taxon>
    </lineage>
</organism>
<dbReference type="InterPro" id="IPR042532">
    <property type="entry name" value="EXOC3/Sec6_C"/>
</dbReference>
<dbReference type="Pfam" id="PF06046">
    <property type="entry name" value="Sec6"/>
    <property type="match status" value="1"/>
</dbReference>
<evidence type="ECO:0000256" key="2">
    <source>
        <dbReference type="ARBA" id="ARBA00022448"/>
    </source>
</evidence>
<proteinExistence type="inferred from homology"/>
<dbReference type="AlphaFoldDB" id="A0A815APE7"/>
<dbReference type="Gene3D" id="1.10.357.70">
    <property type="entry name" value="Exocyst complex component Sec6, C-terminal domain"/>
    <property type="match status" value="1"/>
</dbReference>
<dbReference type="Proteomes" id="UP000663866">
    <property type="component" value="Unassembled WGS sequence"/>
</dbReference>
<dbReference type="Proteomes" id="UP000663834">
    <property type="component" value="Unassembled WGS sequence"/>
</dbReference>
<evidence type="ECO:0000313" key="12">
    <source>
        <dbReference type="EMBL" id="CAF3966764.1"/>
    </source>
</evidence>
<evidence type="ECO:0000313" key="9">
    <source>
        <dbReference type="EMBL" id="CAF3826173.1"/>
    </source>
</evidence>
<dbReference type="EMBL" id="CAJNRF010013612">
    <property type="protein sequence ID" value="CAF2150472.1"/>
    <property type="molecule type" value="Genomic_DNA"/>
</dbReference>
<dbReference type="EMBL" id="CAJNOV010008692">
    <property type="protein sequence ID" value="CAF1331684.1"/>
    <property type="molecule type" value="Genomic_DNA"/>
</dbReference>
<dbReference type="GO" id="GO:0000149">
    <property type="term" value="F:SNARE binding"/>
    <property type="evidence" value="ECO:0007669"/>
    <property type="project" value="TreeGrafter"/>
</dbReference>
<evidence type="ECO:0000313" key="10">
    <source>
        <dbReference type="EMBL" id="CAF3837444.1"/>
    </source>
</evidence>
<dbReference type="PANTHER" id="PTHR21292:SF1">
    <property type="entry name" value="EXOCYST COMPLEX COMPONENT 3"/>
    <property type="match status" value="1"/>
</dbReference>
<dbReference type="EMBL" id="CAJNOW010000167">
    <property type="protein sequence ID" value="CAF1259464.1"/>
    <property type="molecule type" value="Genomic_DNA"/>
</dbReference>
<sequence length="776" mass="91032">MDVFVGVPSPSTQIPESNALGDMRREAETNALRIIQAKLEKPENLEKLDQLRTAAAQRKRTLDEQLRTAVQSQLESIKTGIEQLRISFDNIKTVKRTMGETDDKLQKIAPLQSKLEDLRIEANSYRQLSLAQANLDYIIKTPENVKKADDFMGQEKLLQAHQLIMEIENSRNYLLFELHKVQEKDSQPDDIQLITTYFADYERLVTHLRQLISSRISRWYDCAISAPEKLVTALRLIEREEQVDRFWMEKKELTGFSPPDRPRQWKKHCFELLRKSVKDRIEGNQLETREEHKYWLTRHLEMCRQIFLRDFRIISKTCVRCFPKQYDIVNRFLDYYHNCLKEHLTEICDPKRRTEGDTLTTAEVYTIVTFVRDYQGAECLGNPELKLDLSQLSPLLEKDILAAVTDVFINERKQKFTEWIPNIIASEVKDWYALKEVELTSEHYYATTMPRMLINMIIETLDMAKQMSDETCQLILGMILQKINEFRDLYVNEINNYAKRYFGDRQSFKENFTKQMVANANNCESIPNFVLIVRKKYDRDDLDDLSRSSQQQLDRYESMGKKFERTAEYCCEVILQEIEVDTLKFLKILFTREWFGPTAKQCCGTIIETTRDYWSTELTHLKKPLLAYLFYTWHKRILAHYLRNLFSRSTNIKFATPAERRVCAEQLRRESSQLDKEFKIWDGASADNATEYHFNILCNIADVLEQTDLDSIVLEIATLAKKYPSLNMDQVTQLLLLRGDLTKQEAKDKADAALANMPRVSQGILSEIMEIVNQIN</sequence>
<accession>A0A815APE7</accession>
<dbReference type="Gene3D" id="1.10.357.50">
    <property type="match status" value="1"/>
</dbReference>
<dbReference type="Proteomes" id="UP000663887">
    <property type="component" value="Unassembled WGS sequence"/>
</dbReference>
<dbReference type="OrthoDB" id="10047020at2759"/>
<dbReference type="EMBL" id="CAJOBG010001472">
    <property type="protein sequence ID" value="CAF3932273.1"/>
    <property type="molecule type" value="Genomic_DNA"/>
</dbReference>
<evidence type="ECO:0000256" key="1">
    <source>
        <dbReference type="ARBA" id="ARBA00009447"/>
    </source>
</evidence>
<name>A0A815APE7_9BILA</name>
<evidence type="ECO:0008006" key="15">
    <source>
        <dbReference type="Google" id="ProtNLM"/>
    </source>
</evidence>
<dbReference type="PANTHER" id="PTHR21292">
    <property type="entry name" value="EXOCYST COMPLEX COMPONENT SEC6-RELATED"/>
    <property type="match status" value="1"/>
</dbReference>
<keyword evidence="14" id="KW-1185">Reference proteome</keyword>
<keyword evidence="2" id="KW-0813">Transport</keyword>
<dbReference type="Proteomes" id="UP000681720">
    <property type="component" value="Unassembled WGS sequence"/>
</dbReference>
<dbReference type="EMBL" id="CAJNRE010017985">
    <property type="protein sequence ID" value="CAF2159576.1"/>
    <property type="molecule type" value="Genomic_DNA"/>
</dbReference>
<keyword evidence="3" id="KW-0268">Exocytosis</keyword>
<evidence type="ECO:0000313" key="7">
    <source>
        <dbReference type="EMBL" id="CAF2150472.1"/>
    </source>
</evidence>
<protein>
    <recommendedName>
        <fullName evidence="15">Exocyst complex component Sec6</fullName>
    </recommendedName>
</protein>
<comment type="similarity">
    <text evidence="1">Belongs to the SEC6 family.</text>
</comment>
<dbReference type="EMBL" id="CAJOBH010001127">
    <property type="protein sequence ID" value="CAF3837444.1"/>
    <property type="molecule type" value="Genomic_DNA"/>
</dbReference>
<evidence type="ECO:0000313" key="8">
    <source>
        <dbReference type="EMBL" id="CAF2159576.1"/>
    </source>
</evidence>
<dbReference type="GO" id="GO:0006887">
    <property type="term" value="P:exocytosis"/>
    <property type="evidence" value="ECO:0007669"/>
    <property type="project" value="UniProtKB-KW"/>
</dbReference>
<evidence type="ECO:0000313" key="13">
    <source>
        <dbReference type="Proteomes" id="UP000663834"/>
    </source>
</evidence>
<evidence type="ECO:0000313" key="11">
    <source>
        <dbReference type="EMBL" id="CAF3932273.1"/>
    </source>
</evidence>
<gene>
    <name evidence="10" type="ORF">BYL167_LOCUS5070</name>
    <name evidence="5" type="ORF">CJN711_LOCUS18454</name>
    <name evidence="12" type="ORF">GIL414_LOCUS9931</name>
    <name evidence="4" type="ORF">KQP761_LOCUS2714</name>
    <name evidence="8" type="ORF">MBJ925_LOCUS32895</name>
    <name evidence="11" type="ORF">OVN521_LOCUS11197</name>
    <name evidence="9" type="ORF">UXM345_LOCUS6302</name>
    <name evidence="7" type="ORF">WKI299_LOCUS30191</name>
    <name evidence="6" type="ORF">XDN619_LOCUS26476</name>
</gene>